<evidence type="ECO:0000313" key="2">
    <source>
        <dbReference type="Proteomes" id="UP001341840"/>
    </source>
</evidence>
<comment type="caution">
    <text evidence="1">The sequence shown here is derived from an EMBL/GenBank/DDBJ whole genome shotgun (WGS) entry which is preliminary data.</text>
</comment>
<accession>A0ABU6YHF2</accession>
<evidence type="ECO:0000313" key="1">
    <source>
        <dbReference type="EMBL" id="MED6209569.1"/>
    </source>
</evidence>
<sequence>MVQVRLIPRPGTITCQPIRACSSARQSCTPVPTVSSLYSLPALLARYLQVGWSEILVTPYASVPVLLTPPRSRCAAPLFSTSTAASLLSPAADASPFPSHQHIATNVAQTEPPTQHPPPASAPRSFIQTGPILDLWYGRTLTAAA</sequence>
<reference evidence="1 2" key="1">
    <citation type="journal article" date="2023" name="Plants (Basel)">
        <title>Bridging the Gap: Combining Genomics and Transcriptomics Approaches to Understand Stylosanthes scabra, an Orphan Legume from the Brazilian Caatinga.</title>
        <authorList>
            <person name="Ferreira-Neto J.R.C."/>
            <person name="da Silva M.D."/>
            <person name="Binneck E."/>
            <person name="de Melo N.F."/>
            <person name="da Silva R.H."/>
            <person name="de Melo A.L.T.M."/>
            <person name="Pandolfi V."/>
            <person name="Bustamante F.O."/>
            <person name="Brasileiro-Vidal A.C."/>
            <person name="Benko-Iseppon A.M."/>
        </authorList>
    </citation>
    <scope>NUCLEOTIDE SEQUENCE [LARGE SCALE GENOMIC DNA]</scope>
    <source>
        <tissue evidence="1">Leaves</tissue>
    </source>
</reference>
<dbReference type="Proteomes" id="UP001341840">
    <property type="component" value="Unassembled WGS sequence"/>
</dbReference>
<name>A0ABU6YHF2_9FABA</name>
<keyword evidence="2" id="KW-1185">Reference proteome</keyword>
<organism evidence="1 2">
    <name type="scientific">Stylosanthes scabra</name>
    <dbReference type="NCBI Taxonomy" id="79078"/>
    <lineage>
        <taxon>Eukaryota</taxon>
        <taxon>Viridiplantae</taxon>
        <taxon>Streptophyta</taxon>
        <taxon>Embryophyta</taxon>
        <taxon>Tracheophyta</taxon>
        <taxon>Spermatophyta</taxon>
        <taxon>Magnoliopsida</taxon>
        <taxon>eudicotyledons</taxon>
        <taxon>Gunneridae</taxon>
        <taxon>Pentapetalae</taxon>
        <taxon>rosids</taxon>
        <taxon>fabids</taxon>
        <taxon>Fabales</taxon>
        <taxon>Fabaceae</taxon>
        <taxon>Papilionoideae</taxon>
        <taxon>50 kb inversion clade</taxon>
        <taxon>dalbergioids sensu lato</taxon>
        <taxon>Dalbergieae</taxon>
        <taxon>Pterocarpus clade</taxon>
        <taxon>Stylosanthes</taxon>
    </lineage>
</organism>
<protein>
    <submittedName>
        <fullName evidence="1">Uncharacterized protein</fullName>
    </submittedName>
</protein>
<proteinExistence type="predicted"/>
<gene>
    <name evidence="1" type="ORF">PIB30_055947</name>
</gene>
<dbReference type="EMBL" id="JASCZI010242097">
    <property type="protein sequence ID" value="MED6209569.1"/>
    <property type="molecule type" value="Genomic_DNA"/>
</dbReference>